<proteinExistence type="predicted"/>
<evidence type="ECO:0000313" key="3">
    <source>
        <dbReference type="Proteomes" id="UP000829354"/>
    </source>
</evidence>
<gene>
    <name evidence="2" type="ORF">L5515_009168</name>
</gene>
<dbReference type="InterPro" id="IPR002900">
    <property type="entry name" value="DUF38/FTH_CAE_spp"/>
</dbReference>
<reference evidence="2 3" key="1">
    <citation type="submission" date="2022-04" db="EMBL/GenBank/DDBJ databases">
        <title>Chromosome-level reference genomes for two strains of Caenorhabditis briggsae: an improved platform for comparative genomics.</title>
        <authorList>
            <person name="Stevens L."/>
            <person name="Andersen E."/>
        </authorList>
    </citation>
    <scope>NUCLEOTIDE SEQUENCE [LARGE SCALE GENOMIC DNA]</scope>
    <source>
        <strain evidence="2">VX34</strain>
        <tissue evidence="2">Whole-organism</tissue>
    </source>
</reference>
<dbReference type="Proteomes" id="UP000829354">
    <property type="component" value="Chromosome V"/>
</dbReference>
<keyword evidence="3" id="KW-1185">Reference proteome</keyword>
<dbReference type="Pfam" id="PF00646">
    <property type="entry name" value="F-box"/>
    <property type="match status" value="1"/>
</dbReference>
<evidence type="ECO:0000313" key="2">
    <source>
        <dbReference type="EMBL" id="UMM37399.1"/>
    </source>
</evidence>
<accession>A0AAE9JMN4</accession>
<dbReference type="PANTHER" id="PTHR23015">
    <property type="entry name" value="UNCHARACTERIZED C.ELEGANS PROTEIN"/>
    <property type="match status" value="1"/>
</dbReference>
<dbReference type="EMBL" id="CP092624">
    <property type="protein sequence ID" value="UMM37399.1"/>
    <property type="molecule type" value="Genomic_DNA"/>
</dbReference>
<dbReference type="AlphaFoldDB" id="A0AAE9JMN4"/>
<dbReference type="InterPro" id="IPR040161">
    <property type="entry name" value="FB224"/>
</dbReference>
<dbReference type="SMART" id="SM00256">
    <property type="entry name" value="FBOX"/>
    <property type="match status" value="1"/>
</dbReference>
<sequence length="322" mass="38066">MPKKQRYSLADMPEKMIMLILENSDFRSILNLRKVSYHLRNFIDEKKPDLQLEIIQIHIDSSRVKMYLHDLSKSKPAKIEYLKDKGRYEEKIPKNRKPWKAIVLKYEDILETFCNDFQITLSLQTTKILQSFSLTASEIPEEFKKVLKANPLKTECFAITTSDPNEILDAISSIDSGNLKEICFYNIDELPEEVWDFEEIVKLEQWKKSAILEMVQFYVHLEIRNFLHFSQAHFRILEITVDDIFELKENYLLMPSFKFVHVEYKNLIGEIYEMGATELGNHQKWLFKFPENSEFVLEVSLSPKNLYFRKIPVSHVPDSALI</sequence>
<feature type="domain" description="F-box" evidence="1">
    <location>
        <begin position="6"/>
        <end position="55"/>
    </location>
</feature>
<evidence type="ECO:0000259" key="1">
    <source>
        <dbReference type="PROSITE" id="PS50181"/>
    </source>
</evidence>
<dbReference type="InterPro" id="IPR001810">
    <property type="entry name" value="F-box_dom"/>
</dbReference>
<dbReference type="PANTHER" id="PTHR23015:SF4">
    <property type="entry name" value="DUF38 DOMAIN-CONTAINING PROTEIN-RELATED"/>
    <property type="match status" value="1"/>
</dbReference>
<dbReference type="Pfam" id="PF01827">
    <property type="entry name" value="FTH"/>
    <property type="match status" value="1"/>
</dbReference>
<organism evidence="2 3">
    <name type="scientific">Caenorhabditis briggsae</name>
    <dbReference type="NCBI Taxonomy" id="6238"/>
    <lineage>
        <taxon>Eukaryota</taxon>
        <taxon>Metazoa</taxon>
        <taxon>Ecdysozoa</taxon>
        <taxon>Nematoda</taxon>
        <taxon>Chromadorea</taxon>
        <taxon>Rhabditida</taxon>
        <taxon>Rhabditina</taxon>
        <taxon>Rhabditomorpha</taxon>
        <taxon>Rhabditoidea</taxon>
        <taxon>Rhabditidae</taxon>
        <taxon>Peloderinae</taxon>
        <taxon>Caenorhabditis</taxon>
    </lineage>
</organism>
<dbReference type="CDD" id="cd22150">
    <property type="entry name" value="F-box_CeFBXA-like"/>
    <property type="match status" value="1"/>
</dbReference>
<name>A0AAE9JMN4_CAEBR</name>
<protein>
    <recommendedName>
        <fullName evidence="1">F-box domain-containing protein</fullName>
    </recommendedName>
</protein>
<dbReference type="PROSITE" id="PS50181">
    <property type="entry name" value="FBOX"/>
    <property type="match status" value="1"/>
</dbReference>